<dbReference type="EMBL" id="VEPZ02000518">
    <property type="protein sequence ID" value="KAE8723586.1"/>
    <property type="molecule type" value="Genomic_DNA"/>
</dbReference>
<organism evidence="3 4">
    <name type="scientific">Hibiscus syriacus</name>
    <name type="common">Rose of Sharon</name>
    <dbReference type="NCBI Taxonomy" id="106335"/>
    <lineage>
        <taxon>Eukaryota</taxon>
        <taxon>Viridiplantae</taxon>
        <taxon>Streptophyta</taxon>
        <taxon>Embryophyta</taxon>
        <taxon>Tracheophyta</taxon>
        <taxon>Spermatophyta</taxon>
        <taxon>Magnoliopsida</taxon>
        <taxon>eudicotyledons</taxon>
        <taxon>Gunneridae</taxon>
        <taxon>Pentapetalae</taxon>
        <taxon>rosids</taxon>
        <taxon>malvids</taxon>
        <taxon>Malvales</taxon>
        <taxon>Malvaceae</taxon>
        <taxon>Malvoideae</taxon>
        <taxon>Hibiscus</taxon>
    </lineage>
</organism>
<protein>
    <submittedName>
        <fullName evidence="3">Purple acid phosphatase 17 isoform 2</fullName>
    </submittedName>
</protein>
<dbReference type="PANTHER" id="PTHR10161:SF14">
    <property type="entry name" value="TARTRATE-RESISTANT ACID PHOSPHATASE TYPE 5"/>
    <property type="match status" value="1"/>
</dbReference>
<accession>A0A6A3C3Y0</accession>
<proteinExistence type="predicted"/>
<evidence type="ECO:0000256" key="1">
    <source>
        <dbReference type="ARBA" id="ARBA00022729"/>
    </source>
</evidence>
<evidence type="ECO:0000313" key="4">
    <source>
        <dbReference type="Proteomes" id="UP000436088"/>
    </source>
</evidence>
<dbReference type="InterPro" id="IPR051558">
    <property type="entry name" value="Metallophosphoesterase_PAP"/>
</dbReference>
<comment type="caution">
    <text evidence="3">The sequence shown here is derived from an EMBL/GenBank/DDBJ whole genome shotgun (WGS) entry which is preliminary data.</text>
</comment>
<keyword evidence="4" id="KW-1185">Reference proteome</keyword>
<gene>
    <name evidence="3" type="ORF">F3Y22_tig00012307pilonHSYRG00006</name>
</gene>
<keyword evidence="2" id="KW-0378">Hydrolase</keyword>
<dbReference type="AlphaFoldDB" id="A0A6A3C3Y0"/>
<dbReference type="PANTHER" id="PTHR10161">
    <property type="entry name" value="TARTRATE-RESISTANT ACID PHOSPHATASE TYPE 5"/>
    <property type="match status" value="1"/>
</dbReference>
<sequence length="162" mass="18271">MVPLSFWSPIGADEALLTNPKLLSRGDAEAQLSHLLRKIDSRWLCLRSFIVGVDNPCGHHTFREELLPKTWLMVGADVERALREPSAKWKIYIGHHAITSIGHHGDTPEVSTHLLLILKANDVDFYMNGHDHFLQQISDTERIELRLELIYVGAATDNLKSG</sequence>
<dbReference type="InterPro" id="IPR029052">
    <property type="entry name" value="Metallo-depent_PP-like"/>
</dbReference>
<dbReference type="SUPFAM" id="SSF56300">
    <property type="entry name" value="Metallo-dependent phosphatases"/>
    <property type="match status" value="1"/>
</dbReference>
<evidence type="ECO:0000256" key="2">
    <source>
        <dbReference type="ARBA" id="ARBA00022801"/>
    </source>
</evidence>
<dbReference type="Gene3D" id="3.60.21.10">
    <property type="match status" value="1"/>
</dbReference>
<reference evidence="3" key="1">
    <citation type="submission" date="2019-09" db="EMBL/GenBank/DDBJ databases">
        <title>Draft genome information of white flower Hibiscus syriacus.</title>
        <authorList>
            <person name="Kim Y.-M."/>
        </authorList>
    </citation>
    <scope>NUCLEOTIDE SEQUENCE [LARGE SCALE GENOMIC DNA]</scope>
    <source>
        <strain evidence="3">YM2019G1</strain>
    </source>
</reference>
<dbReference type="GO" id="GO:0016787">
    <property type="term" value="F:hydrolase activity"/>
    <property type="evidence" value="ECO:0007669"/>
    <property type="project" value="UniProtKB-KW"/>
</dbReference>
<keyword evidence="1" id="KW-0732">Signal</keyword>
<name>A0A6A3C3Y0_HIBSY</name>
<dbReference type="Proteomes" id="UP000436088">
    <property type="component" value="Unassembled WGS sequence"/>
</dbReference>
<evidence type="ECO:0000313" key="3">
    <source>
        <dbReference type="EMBL" id="KAE8723586.1"/>
    </source>
</evidence>